<evidence type="ECO:0000313" key="4">
    <source>
        <dbReference type="Proteomes" id="UP000284543"/>
    </source>
</evidence>
<dbReference type="AlphaFoldDB" id="A0A412Z148"/>
<sequence>MKKLEIGNFLVRDIVFGEKTAYEGGILTVNREEATKAINPLGKLKNIELHIVHPGDSVRICPVKGAVEPRFRPDGRALFPGYTGPVTSCGEGTLHAMKGIAVLVCGRYSSMGDGILDMSGPGADYSYHSTTTNLVIFAERTNEKELDYTLREEDEFRISAHYMAEYLGKTLAGREPDRWECYDLDEGSQQAQEKKLPRVGYVMTVISQLAKGINDLFLGRDCNNMMPLLVHPQEILDGFLLGGMGLAGQALTTYDAQNHPMIKRLCQEHGKTIDFAGVILSPADVSDSMKLRNAISATQIAECLKLDGAFVQEWGGGSNVDVDTFYLLSHLEDKGIKTVGIMDEHIGKVYTDPKADAIVSVGETSTIIELPPMDKVIGDDESLVRDYYYGAWSTHTTLGPSLRPDHSVIINTYALACGGNPAAQLKRAVKEY</sequence>
<protein>
    <submittedName>
        <fullName evidence="1">Glycine reductase</fullName>
    </submittedName>
</protein>
<dbReference type="InterPro" id="IPR015417">
    <property type="entry name" value="Gly_reductase_pB_sua/b"/>
</dbReference>
<dbReference type="Proteomes" id="UP000284543">
    <property type="component" value="Unassembled WGS sequence"/>
</dbReference>
<name>A0A412Z148_9FIRM</name>
<reference evidence="3 4" key="1">
    <citation type="submission" date="2018-08" db="EMBL/GenBank/DDBJ databases">
        <title>A genome reference for cultivated species of the human gut microbiota.</title>
        <authorList>
            <person name="Zou Y."/>
            <person name="Xue W."/>
            <person name="Luo G."/>
        </authorList>
    </citation>
    <scope>NUCLEOTIDE SEQUENCE [LARGE SCALE GENOMIC DNA]</scope>
    <source>
        <strain evidence="1 4">AF14-18</strain>
        <strain evidence="2 3">AM35-14</strain>
    </source>
</reference>
<dbReference type="EMBL" id="QRZM01000009">
    <property type="protein sequence ID" value="RGV73628.1"/>
    <property type="molecule type" value="Genomic_DNA"/>
</dbReference>
<dbReference type="GO" id="GO:0050485">
    <property type="term" value="F:oxidoreductase activity, acting on X-H and Y-H to form an X-Y bond, with a disulfide as acceptor"/>
    <property type="evidence" value="ECO:0007669"/>
    <property type="project" value="InterPro"/>
</dbReference>
<evidence type="ECO:0000313" key="1">
    <source>
        <dbReference type="EMBL" id="RGV73628.1"/>
    </source>
</evidence>
<dbReference type="RefSeq" id="WP_002567194.1">
    <property type="nucleotide sequence ID" value="NZ_CABKUK010000007.1"/>
</dbReference>
<dbReference type="Proteomes" id="UP000283975">
    <property type="component" value="Unassembled WGS sequence"/>
</dbReference>
<gene>
    <name evidence="2" type="ORF">DW839_05675</name>
    <name evidence="1" type="ORF">DWW02_19770</name>
</gene>
<dbReference type="EMBL" id="QSHZ01000004">
    <property type="protein sequence ID" value="RHC57686.1"/>
    <property type="molecule type" value="Genomic_DNA"/>
</dbReference>
<comment type="caution">
    <text evidence="1">The sequence shown here is derived from an EMBL/GenBank/DDBJ whole genome shotgun (WGS) entry which is preliminary data.</text>
</comment>
<proteinExistence type="predicted"/>
<evidence type="ECO:0000313" key="3">
    <source>
        <dbReference type="Proteomes" id="UP000283975"/>
    </source>
</evidence>
<accession>A0A412Z148</accession>
<dbReference type="Pfam" id="PF09338">
    <property type="entry name" value="Gly_reductase"/>
    <property type="match status" value="1"/>
</dbReference>
<dbReference type="KEGG" id="cbol:CGC65_12375"/>
<evidence type="ECO:0000313" key="2">
    <source>
        <dbReference type="EMBL" id="RHC57686.1"/>
    </source>
</evidence>
<organism evidence="1 4">
    <name type="scientific">Enterocloster bolteae</name>
    <dbReference type="NCBI Taxonomy" id="208479"/>
    <lineage>
        <taxon>Bacteria</taxon>
        <taxon>Bacillati</taxon>
        <taxon>Bacillota</taxon>
        <taxon>Clostridia</taxon>
        <taxon>Lachnospirales</taxon>
        <taxon>Lachnospiraceae</taxon>
        <taxon>Enterocloster</taxon>
    </lineage>
</organism>